<dbReference type="AlphaFoldDB" id="A0AA37RX90"/>
<reference evidence="3" key="2">
    <citation type="submission" date="2023-01" db="EMBL/GenBank/DDBJ databases">
        <title>Draft genome sequence of Paraferrimonas sedimenticola strain NBRC 101628.</title>
        <authorList>
            <person name="Sun Q."/>
            <person name="Mori K."/>
        </authorList>
    </citation>
    <scope>NUCLEOTIDE SEQUENCE</scope>
    <source>
        <strain evidence="3">NBRC 101628</strain>
    </source>
</reference>
<keyword evidence="4" id="KW-1185">Reference proteome</keyword>
<proteinExistence type="predicted"/>
<organism evidence="3 4">
    <name type="scientific">Paraferrimonas sedimenticola</name>
    <dbReference type="NCBI Taxonomy" id="375674"/>
    <lineage>
        <taxon>Bacteria</taxon>
        <taxon>Pseudomonadati</taxon>
        <taxon>Pseudomonadota</taxon>
        <taxon>Gammaproteobacteria</taxon>
        <taxon>Alteromonadales</taxon>
        <taxon>Ferrimonadaceae</taxon>
        <taxon>Paraferrimonas</taxon>
    </lineage>
</organism>
<dbReference type="Proteomes" id="UP001161422">
    <property type="component" value="Unassembled WGS sequence"/>
</dbReference>
<gene>
    <name evidence="3" type="ORF">GCM10007895_23300</name>
</gene>
<evidence type="ECO:0000313" key="3">
    <source>
        <dbReference type="EMBL" id="GLP97024.1"/>
    </source>
</evidence>
<keyword evidence="1" id="KW-0808">Transferase</keyword>
<reference evidence="3" key="1">
    <citation type="journal article" date="2014" name="Int. J. Syst. Evol. Microbiol.">
        <title>Complete genome sequence of Corynebacterium casei LMG S-19264T (=DSM 44701T), isolated from a smear-ripened cheese.</title>
        <authorList>
            <consortium name="US DOE Joint Genome Institute (JGI-PGF)"/>
            <person name="Walter F."/>
            <person name="Albersmeier A."/>
            <person name="Kalinowski J."/>
            <person name="Ruckert C."/>
        </authorList>
    </citation>
    <scope>NUCLEOTIDE SEQUENCE</scope>
    <source>
        <strain evidence="3">NBRC 101628</strain>
    </source>
</reference>
<protein>
    <recommendedName>
        <fullName evidence="2">4'-phosphopantetheinyl transferase domain-containing protein</fullName>
    </recommendedName>
</protein>
<evidence type="ECO:0000259" key="2">
    <source>
        <dbReference type="Pfam" id="PF01648"/>
    </source>
</evidence>
<dbReference type="InterPro" id="IPR037143">
    <property type="entry name" value="4-PPantetheinyl_Trfase_dom_sf"/>
</dbReference>
<feature type="domain" description="4'-phosphopantetheinyl transferase" evidence="2">
    <location>
        <begin position="94"/>
        <end position="166"/>
    </location>
</feature>
<dbReference type="Gene3D" id="3.90.470.20">
    <property type="entry name" value="4'-phosphopantetheinyl transferase domain"/>
    <property type="match status" value="1"/>
</dbReference>
<name>A0AA37RX90_9GAMM</name>
<dbReference type="GO" id="GO:0000287">
    <property type="term" value="F:magnesium ion binding"/>
    <property type="evidence" value="ECO:0007669"/>
    <property type="project" value="InterPro"/>
</dbReference>
<comment type="caution">
    <text evidence="3">The sequence shown here is derived from an EMBL/GenBank/DDBJ whole genome shotgun (WGS) entry which is preliminary data.</text>
</comment>
<accession>A0AA37RX90</accession>
<dbReference type="EMBL" id="BSNC01000005">
    <property type="protein sequence ID" value="GLP97024.1"/>
    <property type="molecule type" value="Genomic_DNA"/>
</dbReference>
<sequence length="188" mass="21438">MELDWVTPCSSVEFEKQVRVWFCVVRLPEGERSRRQQIGNLALANLIGRHSGKTVTAAQIHRNYVGAPYCERSSLYLSLSHSKGLLAAAVSSHPCGIDIEFVSSRRNYQAIWEYIRNPLEPLRANTVDEFYRWWTVKEATWKLTQCQSPSSLSQLQVCDQTEAALSPIAYRCIDDLKNYPVCIAILNE</sequence>
<dbReference type="InterPro" id="IPR008278">
    <property type="entry name" value="4-PPantetheinyl_Trfase_dom"/>
</dbReference>
<dbReference type="Pfam" id="PF01648">
    <property type="entry name" value="ACPS"/>
    <property type="match status" value="1"/>
</dbReference>
<evidence type="ECO:0000256" key="1">
    <source>
        <dbReference type="ARBA" id="ARBA00022679"/>
    </source>
</evidence>
<dbReference type="GO" id="GO:0008897">
    <property type="term" value="F:holo-[acyl-carrier-protein] synthase activity"/>
    <property type="evidence" value="ECO:0007669"/>
    <property type="project" value="InterPro"/>
</dbReference>
<dbReference type="RefSeq" id="WP_141237331.1">
    <property type="nucleotide sequence ID" value="NZ_BSNC01000005.1"/>
</dbReference>
<dbReference type="SUPFAM" id="SSF56214">
    <property type="entry name" value="4'-phosphopantetheinyl transferase"/>
    <property type="match status" value="2"/>
</dbReference>
<evidence type="ECO:0000313" key="4">
    <source>
        <dbReference type="Proteomes" id="UP001161422"/>
    </source>
</evidence>